<feature type="domain" description="AbiEi antitoxin C-terminal" evidence="1">
    <location>
        <begin position="83"/>
        <end position="157"/>
    </location>
</feature>
<evidence type="ECO:0000313" key="3">
    <source>
        <dbReference type="Proteomes" id="UP001500711"/>
    </source>
</evidence>
<proteinExistence type="predicted"/>
<protein>
    <submittedName>
        <fullName evidence="2">Type IV toxin-antitoxin system AbiEi family antitoxin domain-containing protein</fullName>
    </submittedName>
</protein>
<reference evidence="3" key="1">
    <citation type="journal article" date="2019" name="Int. J. Syst. Evol. Microbiol.">
        <title>The Global Catalogue of Microorganisms (GCM) 10K type strain sequencing project: providing services to taxonomists for standard genome sequencing and annotation.</title>
        <authorList>
            <consortium name="The Broad Institute Genomics Platform"/>
            <consortium name="The Broad Institute Genome Sequencing Center for Infectious Disease"/>
            <person name="Wu L."/>
            <person name="Ma J."/>
        </authorList>
    </citation>
    <scope>NUCLEOTIDE SEQUENCE [LARGE SCALE GENOMIC DNA]</scope>
    <source>
        <strain evidence="3">JCM 17494</strain>
    </source>
</reference>
<dbReference type="RefSeq" id="WP_215732496.1">
    <property type="nucleotide sequence ID" value="NZ_BAABBE010000004.1"/>
</dbReference>
<sequence>MLPDRINLATLLSMGALEALPDTFTTGLASTAGLHFRDLYRLRDEGDLLELSRGVFRKADAPAPTWPDLLAVSVRAPRAVVCCLSAAEVHDLTDEIPREIQIAVSRVRRPPRIEYPPTEVFRFNAATFDLGLTEVEAAPGENVRIYDPERTVVDLMRLRGRLGEPLALSALRRYLLRRGARPGQVLALARELNVFGAVRTAVDAVIAE</sequence>
<name>A0ABP7ADH6_9PSEU</name>
<evidence type="ECO:0000313" key="2">
    <source>
        <dbReference type="EMBL" id="GAA3630168.1"/>
    </source>
</evidence>
<gene>
    <name evidence="2" type="ORF">GCM10022267_16090</name>
</gene>
<dbReference type="InterPro" id="IPR018547">
    <property type="entry name" value="AbiEi_C"/>
</dbReference>
<dbReference type="Proteomes" id="UP001500711">
    <property type="component" value="Unassembled WGS sequence"/>
</dbReference>
<dbReference type="Pfam" id="PF09407">
    <property type="entry name" value="AbiEi_1"/>
    <property type="match status" value="1"/>
</dbReference>
<accession>A0ABP7ADH6</accession>
<comment type="caution">
    <text evidence="2">The sequence shown here is derived from an EMBL/GenBank/DDBJ whole genome shotgun (WGS) entry which is preliminary data.</text>
</comment>
<dbReference type="EMBL" id="BAABBE010000004">
    <property type="protein sequence ID" value="GAA3630168.1"/>
    <property type="molecule type" value="Genomic_DNA"/>
</dbReference>
<evidence type="ECO:0000259" key="1">
    <source>
        <dbReference type="Pfam" id="PF09407"/>
    </source>
</evidence>
<organism evidence="2 3">
    <name type="scientific">Lentzea roselyniae</name>
    <dbReference type="NCBI Taxonomy" id="531940"/>
    <lineage>
        <taxon>Bacteria</taxon>
        <taxon>Bacillati</taxon>
        <taxon>Actinomycetota</taxon>
        <taxon>Actinomycetes</taxon>
        <taxon>Pseudonocardiales</taxon>
        <taxon>Pseudonocardiaceae</taxon>
        <taxon>Lentzea</taxon>
    </lineage>
</organism>
<keyword evidence="3" id="KW-1185">Reference proteome</keyword>